<sequence>MPDNTIDSLAIEVSSNVSNASKSIDDLCNKLNRLSSRMSESIKHLRDFSASVGAVNSAVQSLNNISSISSQLSQLSQSMSTLGSLNLRDTGLNSFVNAIRRLNETLNSTGNVSGKIQNMISELSGLSNIPDVSNNVNRFVSSLARLANAGSSIDAVTSKIPNLGEELRKIVVSFSGIGNISQPINTFVQSISQLANAGDKTGKTATQLNDLANSLKSFFQTMSTAPRISSSTIRMTQAIAQLANAGGNTGRAARSTASAFSRLGQGASASTGKVRKLGNAVGSVGSKAKKSLPSIMSLVAKFWTLKFAVGKFGSAIESSMNFLEDYNYFQAAFRQVADKAGKTWSEAGYDSAEAYADSFSQRARELTAKMSGFDVSDNGILSANKTGKSLGMDPSMLLNYQGQFAQLSSSMGTTSEQALKLSNALTMIGADLASVKNLDFKTVYENLSSGLVGMSRAVDKYGANIRVANLQQYASNLGLQTAVSKMDQASKAMLRTIVILDSTRYAWADMANTINMPANQLRILRANLVSCARALGNIFMPVVAAVLPYINGLVIAFQRLLTYVGSLLGVDTKIGKMFGSIGGGSENLSNALDSIDDSGISDVDDATKDTDNNLKNATKSAKKLKQFLASYDELEIMSKDDSSLSDLANSKIKTPKIDTSAIDAGILNDALDKLLNEYQKKWDAAYNSMENKAMAFANKVTDAFKKLAKAAEPTTKALKNLWDNGLKQLRDFTWTALKDFWNHFLVPLGKWTLGEKGLPRLINAFNDFLMKINWDKINASLVQLWDVLEPFAENVGTGLLDFFDDFFDKAADGVNKLPDLIDRFKEFIATFSPKQAQSIGYFLGQLLTAFVAFKGLTWFGSIFGKNGAIGKGIAMLAAHPYASIAAGLGLTVAALDKFGVIDADWTQNGQSLNAFISDLIDALISISGKVDWEEFGRNIGTFLSQIDWGTNLQKLGTVLLDVLGGIWSGLGETSAGKFVEAVIGFGIAAKLLPVVTSIGSVFASTALASKITSSVATAFSGAIGLFQEGGIVYEAFLSASTSLAGALSSLTGLSVPVGAAAAGIAAAVAGVIASIADLWNTSESFRNTVGIAFEKIKDSIVGAFEKVKTAISPLGEAFVNLGSQLYNFYANSGLKSIVSFFETLVVSVGGTVISTGITVLGDAFSGLISILQSGIDVISDVFKIINGFLTLDFSEIGEGFVNLASDIVGAFKNILGSIWDIGTNIILGLFGGVKDAAKDIGGWFKENVVDKIISNVKNLFGIHSPSTVFADIGGYLIEGLKNGVSGAMQGALDVFTNLKENITGILDGITSKVKSLWNKITGKDQDSSSSTSNSKKVSGTMTENYEKVAKDVKEKVHQMRLDTVAELTLMDTNVRTHFTTQHDIMVAKWKQAGEAIVSYINGTMKLNVSKAMNGVVDVVLNSMRRLYTIGWNAIIGLNNGMIAAANQHLYKNAEAIAHNIENRLRSALKIHSPSQVMMELGGFTVEGFQLGMQNMLPKVESTINDISAEVQKINTPSADIITKSTSYQEVKSRMSVDTDDFVDDIRKEVMAISSNTFDNNQMIGQAVKNALNGMAIYADGHLIGYLKEENQQFRNRNGYGIFEG</sequence>
<protein>
    <submittedName>
        <fullName evidence="2">Minor tail protein</fullName>
    </submittedName>
</protein>
<evidence type="ECO:0000313" key="2">
    <source>
        <dbReference type="EMBL" id="DAF65357.1"/>
    </source>
</evidence>
<accession>A0A8S5TQE2</accession>
<reference evidence="2" key="1">
    <citation type="journal article" date="2021" name="Proc. Natl. Acad. Sci. U.S.A.">
        <title>A Catalog of Tens of Thousands of Viruses from Human Metagenomes Reveals Hidden Associations with Chronic Diseases.</title>
        <authorList>
            <person name="Tisza M.J."/>
            <person name="Buck C.B."/>
        </authorList>
    </citation>
    <scope>NUCLEOTIDE SEQUENCE</scope>
    <source>
        <strain evidence="2">CtbbV81</strain>
    </source>
</reference>
<organism evidence="2">
    <name type="scientific">Siphoviridae sp. ctbbV81</name>
    <dbReference type="NCBI Taxonomy" id="2827900"/>
    <lineage>
        <taxon>Viruses</taxon>
        <taxon>Duplodnaviria</taxon>
        <taxon>Heunggongvirae</taxon>
        <taxon>Uroviricota</taxon>
        <taxon>Caudoviricetes</taxon>
    </lineage>
</organism>
<proteinExistence type="predicted"/>
<dbReference type="EMBL" id="BK032878">
    <property type="protein sequence ID" value="DAF65357.1"/>
    <property type="molecule type" value="Genomic_DNA"/>
</dbReference>
<feature type="region of interest" description="Disordered" evidence="1">
    <location>
        <begin position="1321"/>
        <end position="1340"/>
    </location>
</feature>
<evidence type="ECO:0000256" key="1">
    <source>
        <dbReference type="SAM" id="MobiDB-lite"/>
    </source>
</evidence>
<name>A0A8S5TQE2_9CAUD</name>
<feature type="compositionally biased region" description="Low complexity" evidence="1">
    <location>
        <begin position="1327"/>
        <end position="1338"/>
    </location>
</feature>